<accession>A0A9X2PMJ2</accession>
<dbReference type="AlphaFoldDB" id="A0A9X2PMJ2"/>
<dbReference type="SUPFAM" id="SSF53807">
    <property type="entry name" value="Helical backbone' metal receptor"/>
    <property type="match status" value="1"/>
</dbReference>
<dbReference type="GO" id="GO:0030288">
    <property type="term" value="C:outer membrane-bounded periplasmic space"/>
    <property type="evidence" value="ECO:0007669"/>
    <property type="project" value="TreeGrafter"/>
</dbReference>
<dbReference type="GO" id="GO:1901678">
    <property type="term" value="P:iron coordination entity transport"/>
    <property type="evidence" value="ECO:0007669"/>
    <property type="project" value="UniProtKB-ARBA"/>
</dbReference>
<keyword evidence="4" id="KW-0408">Iron</keyword>
<dbReference type="Proteomes" id="UP001151088">
    <property type="component" value="Unassembled WGS sequence"/>
</dbReference>
<comment type="similarity">
    <text evidence="2">Belongs to the bacterial solute-binding protein 8 family.</text>
</comment>
<evidence type="ECO:0000256" key="3">
    <source>
        <dbReference type="ARBA" id="ARBA00022448"/>
    </source>
</evidence>
<comment type="subcellular location">
    <subcellularLocation>
        <location evidence="1">Cell envelope</location>
    </subcellularLocation>
</comment>
<dbReference type="PROSITE" id="PS50983">
    <property type="entry name" value="FE_B12_PBP"/>
    <property type="match status" value="1"/>
</dbReference>
<gene>
    <name evidence="7" type="ORF">NVS89_15605</name>
</gene>
<dbReference type="InterPro" id="IPR051313">
    <property type="entry name" value="Bact_iron-sidero_bind"/>
</dbReference>
<evidence type="ECO:0000313" key="7">
    <source>
        <dbReference type="EMBL" id="MCS0496528.1"/>
    </source>
</evidence>
<keyword evidence="4" id="KW-0406">Ion transport</keyword>
<dbReference type="PANTHER" id="PTHR30532">
    <property type="entry name" value="IRON III DICITRATE-BINDING PERIPLASMIC PROTEIN"/>
    <property type="match status" value="1"/>
</dbReference>
<dbReference type="Gene3D" id="3.40.50.1980">
    <property type="entry name" value="Nitrogenase molybdenum iron protein domain"/>
    <property type="match status" value="2"/>
</dbReference>
<dbReference type="InterPro" id="IPR002491">
    <property type="entry name" value="ABC_transptr_periplasmic_BD"/>
</dbReference>
<keyword evidence="8" id="KW-1185">Reference proteome</keyword>
<dbReference type="CDD" id="cd01146">
    <property type="entry name" value="FhuD"/>
    <property type="match status" value="1"/>
</dbReference>
<proteinExistence type="inferred from homology"/>
<dbReference type="RefSeq" id="WP_258733692.1">
    <property type="nucleotide sequence ID" value="NZ_JANTHZ010000007.1"/>
</dbReference>
<feature type="domain" description="Fe/B12 periplasmic-binding" evidence="6">
    <location>
        <begin position="26"/>
        <end position="289"/>
    </location>
</feature>
<dbReference type="EMBL" id="JANTHZ010000007">
    <property type="protein sequence ID" value="MCS0496528.1"/>
    <property type="molecule type" value="Genomic_DNA"/>
</dbReference>
<evidence type="ECO:0000256" key="1">
    <source>
        <dbReference type="ARBA" id="ARBA00004196"/>
    </source>
</evidence>
<protein>
    <submittedName>
        <fullName evidence="7">Iron-siderophore ABC transporter substrate-binding protein</fullName>
    </submittedName>
</protein>
<evidence type="ECO:0000259" key="6">
    <source>
        <dbReference type="PROSITE" id="PS50983"/>
    </source>
</evidence>
<reference evidence="7" key="1">
    <citation type="submission" date="2022-08" db="EMBL/GenBank/DDBJ databases">
        <authorList>
            <person name="Li F."/>
        </authorList>
    </citation>
    <scope>NUCLEOTIDE SEQUENCE</scope>
    <source>
        <strain evidence="7">MQZ15Z-1</strain>
    </source>
</reference>
<dbReference type="PRINTS" id="PR01715">
    <property type="entry name" value="FERRIBNDNGPP"/>
</dbReference>
<dbReference type="PANTHER" id="PTHR30532:SF1">
    <property type="entry name" value="IRON(3+)-HYDROXAMATE-BINDING PROTEIN FHUD"/>
    <property type="match status" value="1"/>
</dbReference>
<name>A0A9X2PMJ2_9HYPH</name>
<evidence type="ECO:0000256" key="5">
    <source>
        <dbReference type="ARBA" id="ARBA00022729"/>
    </source>
</evidence>
<comment type="caution">
    <text evidence="7">The sequence shown here is derived from an EMBL/GenBank/DDBJ whole genome shotgun (WGS) entry which is preliminary data.</text>
</comment>
<evidence type="ECO:0000256" key="4">
    <source>
        <dbReference type="ARBA" id="ARBA00022496"/>
    </source>
</evidence>
<keyword evidence="4" id="KW-0410">Iron transport</keyword>
<sequence length="292" mass="31035">MLGGLAAGVLARPFSAAAVTAGSRPRIAAMDFGLAETLIEMGLPPIAVPDPNTWADWVVEPPLPADIVNLGTDREPNLELLAALKPDLIVTTPFLDDITPLLERFAPTRTFSVYAPPPGPIYARSVAATRELAGAVGMESAGEDLISRAQTVMDEVREHLAAAGLGGRSLLIVQFLDTRHVRVYGRGSLFGDVLERCGLTNGWPRASNYWGFNTVGIEELSVSPASGIAYLEPIAPDTLDRLAASPLWNRLPAVESGRIYRLPAALMFGMLPAAMRFARQISLVLGGAPSNG</sequence>
<organism evidence="7 8">
    <name type="scientific">Ancylobacter mangrovi</name>
    <dbReference type="NCBI Taxonomy" id="2972472"/>
    <lineage>
        <taxon>Bacteria</taxon>
        <taxon>Pseudomonadati</taxon>
        <taxon>Pseudomonadota</taxon>
        <taxon>Alphaproteobacteria</taxon>
        <taxon>Hyphomicrobiales</taxon>
        <taxon>Xanthobacteraceae</taxon>
        <taxon>Ancylobacter</taxon>
    </lineage>
</organism>
<keyword evidence="5" id="KW-0732">Signal</keyword>
<evidence type="ECO:0000256" key="2">
    <source>
        <dbReference type="ARBA" id="ARBA00008814"/>
    </source>
</evidence>
<dbReference type="Pfam" id="PF01497">
    <property type="entry name" value="Peripla_BP_2"/>
    <property type="match status" value="1"/>
</dbReference>
<evidence type="ECO:0000313" key="8">
    <source>
        <dbReference type="Proteomes" id="UP001151088"/>
    </source>
</evidence>
<keyword evidence="3" id="KW-0813">Transport</keyword>